<gene>
    <name evidence="13" type="ORF">HA72_0778</name>
    <name evidence="14" type="ORF">MsedA_0793</name>
    <name evidence="15" type="ORF">MsedB_0794</name>
    <name evidence="16" type="ORF">MsedC_0793</name>
    <name evidence="17" type="ORF">MsedD_0794</name>
    <name evidence="18" type="ORF">MsedE_0793</name>
</gene>
<dbReference type="OrthoDB" id="52857at2157"/>
<comment type="catalytic activity">
    <reaction evidence="11">
        <text>XTP + H2O = XDP + phosphate + H(+)</text>
        <dbReference type="Rhea" id="RHEA:28406"/>
        <dbReference type="ChEBI" id="CHEBI:15377"/>
        <dbReference type="ChEBI" id="CHEBI:15378"/>
        <dbReference type="ChEBI" id="CHEBI:43474"/>
        <dbReference type="ChEBI" id="CHEBI:59884"/>
        <dbReference type="ChEBI" id="CHEBI:61314"/>
        <dbReference type="EC" id="3.6.1.73"/>
    </reaction>
</comment>
<dbReference type="EMBL" id="CP012173">
    <property type="protein sequence ID" value="AKV76111.1"/>
    <property type="molecule type" value="Genomic_DNA"/>
</dbReference>
<dbReference type="OMA" id="ADYWVGI"/>
<evidence type="ECO:0000313" key="22">
    <source>
        <dbReference type="Proteomes" id="UP000062398"/>
    </source>
</evidence>
<keyword evidence="3" id="KW-0479">Metal-binding</keyword>
<evidence type="ECO:0000313" key="18">
    <source>
        <dbReference type="EMBL" id="AKV82851.1"/>
    </source>
</evidence>
<dbReference type="Proteomes" id="UP000056255">
    <property type="component" value="Chromosome"/>
</dbReference>
<dbReference type="InterPro" id="IPR050299">
    <property type="entry name" value="YjjX_NTPase"/>
</dbReference>
<evidence type="ECO:0000313" key="16">
    <source>
        <dbReference type="EMBL" id="AKV78362.1"/>
    </source>
</evidence>
<keyword evidence="5" id="KW-0378">Hydrolase</keyword>
<dbReference type="Proteomes" id="UP000062398">
    <property type="component" value="Chromosome"/>
</dbReference>
<dbReference type="InterPro" id="IPR026533">
    <property type="entry name" value="NTPase/PRRC1"/>
</dbReference>
<dbReference type="GO" id="GO:0103023">
    <property type="term" value="F:ITPase activity"/>
    <property type="evidence" value="ECO:0007669"/>
    <property type="project" value="UniProtKB-EC"/>
</dbReference>
<dbReference type="PANTHER" id="PTHR34699:SF2">
    <property type="entry name" value="NON-CANONICAL PURINE NTP PHOSPHATASE_PRRC1 DOMAIN-CONTAINING PROTEIN"/>
    <property type="match status" value="1"/>
</dbReference>
<dbReference type="PANTHER" id="PTHR34699">
    <property type="match status" value="1"/>
</dbReference>
<evidence type="ECO:0000313" key="15">
    <source>
        <dbReference type="EMBL" id="AKV76111.1"/>
    </source>
</evidence>
<dbReference type="EC" id="3.6.1.73" evidence="9"/>
<keyword evidence="8" id="KW-0464">Manganese</keyword>
<evidence type="ECO:0000313" key="17">
    <source>
        <dbReference type="EMBL" id="AKV80607.1"/>
    </source>
</evidence>
<dbReference type="EMBL" id="CP012176">
    <property type="protein sequence ID" value="AKV82851.1"/>
    <property type="molecule type" value="Genomic_DNA"/>
</dbReference>
<name>A0A088E3C9_9CREN</name>
<evidence type="ECO:0000313" key="23">
    <source>
        <dbReference type="Proteomes" id="UP000062475"/>
    </source>
</evidence>
<evidence type="ECO:0000256" key="2">
    <source>
        <dbReference type="ARBA" id="ARBA00001946"/>
    </source>
</evidence>
<evidence type="ECO:0000256" key="10">
    <source>
        <dbReference type="ARBA" id="ARBA00048174"/>
    </source>
</evidence>
<dbReference type="EMBL" id="CP008822">
    <property type="protein sequence ID" value="AIM26939.1"/>
    <property type="molecule type" value="Genomic_DNA"/>
</dbReference>
<accession>A0A088E3C9</accession>
<dbReference type="Proteomes" id="UP000061362">
    <property type="component" value="Chromosome"/>
</dbReference>
<comment type="catalytic activity">
    <reaction evidence="10">
        <text>ITP + H2O = IDP + phosphate + H(+)</text>
        <dbReference type="Rhea" id="RHEA:28330"/>
        <dbReference type="ChEBI" id="CHEBI:15377"/>
        <dbReference type="ChEBI" id="CHEBI:15378"/>
        <dbReference type="ChEBI" id="CHEBI:43474"/>
        <dbReference type="ChEBI" id="CHEBI:58280"/>
        <dbReference type="ChEBI" id="CHEBI:61402"/>
        <dbReference type="EC" id="3.6.1.73"/>
    </reaction>
</comment>
<dbReference type="Proteomes" id="UP000029084">
    <property type="component" value="Chromosome"/>
</dbReference>
<keyword evidence="4" id="KW-0547">Nucleotide-binding</keyword>
<evidence type="ECO:0000313" key="24">
    <source>
        <dbReference type="Proteomes" id="UP000068832"/>
    </source>
</evidence>
<sequence length="169" mass="18714">MLVCVGSTNPVKLEAVKDAIKEIGKEWEIKGVQVSSNVSEQPWCNETLVGARNRAINALIQEGCDVGVGIEGGVCWERERIVAFAAIYVVNREKENFSYSPAFTLSNELAKLVIRGKELGEATDIVYGKTNTKHGEGAVGMLTKIVDRKRLYKDAVILALYPFYMESER</sequence>
<reference evidence="21 22" key="2">
    <citation type="journal article" date="2015" name="Genome Announc.">
        <title>Complete Genome Sequences of Evolved Arsenate-Resistant Metallosphaera sedula Strains.</title>
        <authorList>
            <person name="Ai C."/>
            <person name="McCarthy S."/>
            <person name="Schackwitz W."/>
            <person name="Martin J."/>
            <person name="Lipzen A."/>
            <person name="Blum P."/>
        </authorList>
    </citation>
    <scope>NUCLEOTIDE SEQUENCE [LARGE SCALE GENOMIC DNA]</scope>
    <source>
        <strain evidence="16 22">ARS120-1</strain>
        <strain evidence="17 21">ARS120-2</strain>
        <strain evidence="14 24">ARS50-1</strain>
        <strain evidence="15 23">ARS50-2</strain>
    </source>
</reference>
<evidence type="ECO:0000256" key="5">
    <source>
        <dbReference type="ARBA" id="ARBA00022801"/>
    </source>
</evidence>
<comment type="cofactor">
    <cofactor evidence="1">
        <name>Mn(2+)</name>
        <dbReference type="ChEBI" id="CHEBI:29035"/>
    </cofactor>
</comment>
<evidence type="ECO:0000313" key="13">
    <source>
        <dbReference type="EMBL" id="AIM26939.1"/>
    </source>
</evidence>
<evidence type="ECO:0000313" key="19">
    <source>
        <dbReference type="Proteomes" id="UP000029084"/>
    </source>
</evidence>
<evidence type="ECO:0000256" key="9">
    <source>
        <dbReference type="ARBA" id="ARBA00038901"/>
    </source>
</evidence>
<evidence type="ECO:0000256" key="4">
    <source>
        <dbReference type="ARBA" id="ARBA00022741"/>
    </source>
</evidence>
<dbReference type="GO" id="GO:0009117">
    <property type="term" value="P:nucleotide metabolic process"/>
    <property type="evidence" value="ECO:0007669"/>
    <property type="project" value="UniProtKB-KW"/>
</dbReference>
<evidence type="ECO:0000313" key="14">
    <source>
        <dbReference type="EMBL" id="AKV73869.1"/>
    </source>
</evidence>
<dbReference type="EMBL" id="CP012174">
    <property type="protein sequence ID" value="AKV78362.1"/>
    <property type="molecule type" value="Genomic_DNA"/>
</dbReference>
<dbReference type="PATRIC" id="fig|43687.5.peg.797"/>
<dbReference type="EMBL" id="CP012175">
    <property type="protein sequence ID" value="AKV80607.1"/>
    <property type="molecule type" value="Genomic_DNA"/>
</dbReference>
<organism evidence="13 19">
    <name type="scientific">Metallosphaera sedula</name>
    <dbReference type="NCBI Taxonomy" id="43687"/>
    <lineage>
        <taxon>Archaea</taxon>
        <taxon>Thermoproteota</taxon>
        <taxon>Thermoprotei</taxon>
        <taxon>Sulfolobales</taxon>
        <taxon>Sulfolobaceae</taxon>
        <taxon>Metallosphaera</taxon>
    </lineage>
</organism>
<reference evidence="13 19" key="1">
    <citation type="journal article" date="2014" name="J. Bacteriol.">
        <title>Role of an Archaeal PitA Transporter in the Copper and Arsenic Resistance of Metallosphaera sedula, an Extreme Thermoacidophile.</title>
        <authorList>
            <person name="McCarthy S."/>
            <person name="Ai C."/>
            <person name="Wheaton G."/>
            <person name="Tevatia R."/>
            <person name="Eckrich V."/>
            <person name="Kelly R."/>
            <person name="Blum P."/>
        </authorList>
    </citation>
    <scope>NUCLEOTIDE SEQUENCE [LARGE SCALE GENOMIC DNA]</scope>
    <source>
        <strain evidence="13 19">CuR1</strain>
    </source>
</reference>
<feature type="domain" description="Non-canonical purine NTP phosphatase/PRRC1" evidence="12">
    <location>
        <begin position="6"/>
        <end position="164"/>
    </location>
</feature>
<proteinExistence type="predicted"/>
<dbReference type="EMBL" id="CP012172">
    <property type="protein sequence ID" value="AKV73869.1"/>
    <property type="molecule type" value="Genomic_DNA"/>
</dbReference>
<dbReference type="Proteomes" id="UP000068832">
    <property type="component" value="Chromosome"/>
</dbReference>
<evidence type="ECO:0000256" key="8">
    <source>
        <dbReference type="ARBA" id="ARBA00023211"/>
    </source>
</evidence>
<evidence type="ECO:0000259" key="12">
    <source>
        <dbReference type="Pfam" id="PF01931"/>
    </source>
</evidence>
<dbReference type="GO" id="GO:0000166">
    <property type="term" value="F:nucleotide binding"/>
    <property type="evidence" value="ECO:0007669"/>
    <property type="project" value="UniProtKB-KW"/>
</dbReference>
<evidence type="ECO:0000256" key="7">
    <source>
        <dbReference type="ARBA" id="ARBA00023080"/>
    </source>
</evidence>
<keyword evidence="6" id="KW-0460">Magnesium</keyword>
<dbReference type="GO" id="GO:0006772">
    <property type="term" value="P:thiamine metabolic process"/>
    <property type="evidence" value="ECO:0007669"/>
    <property type="project" value="TreeGrafter"/>
</dbReference>
<dbReference type="RefSeq" id="WP_012020740.1">
    <property type="nucleotide sequence ID" value="NZ_CP008822.1"/>
</dbReference>
<evidence type="ECO:0000256" key="3">
    <source>
        <dbReference type="ARBA" id="ARBA00022723"/>
    </source>
</evidence>
<evidence type="ECO:0000256" key="11">
    <source>
        <dbReference type="ARBA" id="ARBA00048781"/>
    </source>
</evidence>
<dbReference type="FunFam" id="3.90.950.10:FF:000002">
    <property type="entry name" value="Inosine/xanthosine triphosphatase"/>
    <property type="match status" value="1"/>
</dbReference>
<reference evidence="18 20" key="3">
    <citation type="submission" date="2015-07" db="EMBL/GenBank/DDBJ databases">
        <title>Physiological, transcriptional responses and genome re-sequencing of acid resistant extremely thermoacidophilic Metallosphaera sedula SARC-M1.</title>
        <authorList>
            <person name="Ai C."/>
            <person name="McCarthy S."/>
            <person name="Eckrich V."/>
            <person name="Rudrappa D."/>
            <person name="Qiu G."/>
            <person name="Blum P."/>
        </authorList>
    </citation>
    <scope>NUCLEOTIDE SEQUENCE [LARGE SCALE GENOMIC DNA]</scope>
    <source>
        <strain evidence="18 20">SARC-M1</strain>
    </source>
</reference>
<protein>
    <recommendedName>
        <fullName evidence="9">inosine/xanthosine triphosphatase</fullName>
        <ecNumber evidence="9">3.6.1.73</ecNumber>
    </recommendedName>
</protein>
<dbReference type="GO" id="GO:0046872">
    <property type="term" value="F:metal ion binding"/>
    <property type="evidence" value="ECO:0007669"/>
    <property type="project" value="UniProtKB-KW"/>
</dbReference>
<comment type="cofactor">
    <cofactor evidence="2">
        <name>Mg(2+)</name>
        <dbReference type="ChEBI" id="CHEBI:18420"/>
    </cofactor>
</comment>
<evidence type="ECO:0000313" key="21">
    <source>
        <dbReference type="Proteomes" id="UP000061362"/>
    </source>
</evidence>
<dbReference type="AlphaFoldDB" id="A0A088E3C9"/>
<evidence type="ECO:0000256" key="1">
    <source>
        <dbReference type="ARBA" id="ARBA00001936"/>
    </source>
</evidence>
<dbReference type="Gene3D" id="3.90.950.10">
    <property type="match status" value="1"/>
</dbReference>
<evidence type="ECO:0000313" key="20">
    <source>
        <dbReference type="Proteomes" id="UP000056255"/>
    </source>
</evidence>
<dbReference type="Proteomes" id="UP000062475">
    <property type="component" value="Chromosome"/>
</dbReference>
<dbReference type="GeneID" id="91755238"/>
<keyword evidence="7" id="KW-0546">Nucleotide metabolism</keyword>
<dbReference type="InterPro" id="IPR029001">
    <property type="entry name" value="ITPase-like_fam"/>
</dbReference>
<evidence type="ECO:0000256" key="6">
    <source>
        <dbReference type="ARBA" id="ARBA00022842"/>
    </source>
</evidence>
<dbReference type="SUPFAM" id="SSF52972">
    <property type="entry name" value="ITPase-like"/>
    <property type="match status" value="1"/>
</dbReference>
<dbReference type="Pfam" id="PF01931">
    <property type="entry name" value="NTPase_I-T"/>
    <property type="match status" value="1"/>
</dbReference>